<evidence type="ECO:0000313" key="1">
    <source>
        <dbReference type="EMBL" id="ASC71866.1"/>
    </source>
</evidence>
<dbReference type="RefSeq" id="WP_080807737.1">
    <property type="nucleotide sequence ID" value="NZ_CP021983.2"/>
</dbReference>
<reference evidence="1 2" key="1">
    <citation type="journal article" date="2016" name="Biochim. Biophys. Acta">
        <title>Characterization of red-shifted phycobilisomes isolated from the chlorophyll f-containing cyanobacterium Halomicronema hongdechloris.</title>
        <authorList>
            <person name="Li Y."/>
            <person name="Lin Y."/>
            <person name="Garvey C.J."/>
            <person name="Birch D."/>
            <person name="Corkery R.W."/>
            <person name="Loughlin P.C."/>
            <person name="Scheer H."/>
            <person name="Willows R.D."/>
            <person name="Chen M."/>
        </authorList>
    </citation>
    <scope>NUCLEOTIDE SEQUENCE [LARGE SCALE GENOMIC DNA]</scope>
    <source>
        <strain evidence="1 2">C2206</strain>
    </source>
</reference>
<dbReference type="OrthoDB" id="532271at2"/>
<name>A0A1Z3HNL3_9CYAN</name>
<dbReference type="Proteomes" id="UP000191901">
    <property type="component" value="Chromosome"/>
</dbReference>
<accession>A0A1Z3HNL3</accession>
<organism evidence="1 2">
    <name type="scientific">Halomicronema hongdechloris C2206</name>
    <dbReference type="NCBI Taxonomy" id="1641165"/>
    <lineage>
        <taxon>Bacteria</taxon>
        <taxon>Bacillati</taxon>
        <taxon>Cyanobacteriota</taxon>
        <taxon>Cyanophyceae</taxon>
        <taxon>Nodosilineales</taxon>
        <taxon>Nodosilineaceae</taxon>
        <taxon>Halomicronema</taxon>
    </lineage>
</organism>
<gene>
    <name evidence="1" type="ORF">XM38_028200</name>
</gene>
<proteinExistence type="predicted"/>
<dbReference type="EMBL" id="CP021983">
    <property type="protein sequence ID" value="ASC71866.1"/>
    <property type="molecule type" value="Genomic_DNA"/>
</dbReference>
<evidence type="ECO:0000313" key="2">
    <source>
        <dbReference type="Proteomes" id="UP000191901"/>
    </source>
</evidence>
<protein>
    <submittedName>
        <fullName evidence="1">Uncharacterized protein</fullName>
    </submittedName>
</protein>
<sequence length="63" mass="6729">MSESSVVQISAVTGWIIGISHVKDSGYQCWVINPDLDVLSDGTLYSTSSAAMSAGRAFVERFS</sequence>
<dbReference type="AlphaFoldDB" id="A0A1Z3HNL3"/>
<dbReference type="KEGG" id="hhg:XM38_028200"/>
<keyword evidence="2" id="KW-1185">Reference proteome</keyword>